<evidence type="ECO:0000313" key="1">
    <source>
        <dbReference type="EMBL" id="KAA6388158.1"/>
    </source>
</evidence>
<dbReference type="PANTHER" id="PTHR48123">
    <property type="entry name" value="ARL2_BIND_BART DOMAIN-CONTAINING PROTEIN"/>
    <property type="match status" value="1"/>
</dbReference>
<proteinExistence type="predicted"/>
<comment type="caution">
    <text evidence="1">The sequence shown here is derived from an EMBL/GenBank/DDBJ whole genome shotgun (WGS) entry which is preliminary data.</text>
</comment>
<protein>
    <submittedName>
        <fullName evidence="1">Uncharacterized protein</fullName>
    </submittedName>
</protein>
<name>A0A5J4W001_9EUKA</name>
<organism evidence="1 2">
    <name type="scientific">Streblomastix strix</name>
    <dbReference type="NCBI Taxonomy" id="222440"/>
    <lineage>
        <taxon>Eukaryota</taxon>
        <taxon>Metamonada</taxon>
        <taxon>Preaxostyla</taxon>
        <taxon>Oxymonadida</taxon>
        <taxon>Streblomastigidae</taxon>
        <taxon>Streblomastix</taxon>
    </lineage>
</organism>
<dbReference type="AlphaFoldDB" id="A0A5J4W001"/>
<dbReference type="PANTHER" id="PTHR48123:SF1">
    <property type="entry name" value="AAA+ ATPASE DOMAIN-CONTAINING PROTEIN"/>
    <property type="match status" value="1"/>
</dbReference>
<dbReference type="OrthoDB" id="10264864at2759"/>
<reference evidence="1 2" key="1">
    <citation type="submission" date="2019-03" db="EMBL/GenBank/DDBJ databases">
        <title>Single cell metagenomics reveals metabolic interactions within the superorganism composed of flagellate Streblomastix strix and complex community of Bacteroidetes bacteria on its surface.</title>
        <authorList>
            <person name="Treitli S.C."/>
            <person name="Kolisko M."/>
            <person name="Husnik F."/>
            <person name="Keeling P."/>
            <person name="Hampl V."/>
        </authorList>
    </citation>
    <scope>NUCLEOTIDE SEQUENCE [LARGE SCALE GENOMIC DNA]</scope>
    <source>
        <strain evidence="1">ST1C</strain>
    </source>
</reference>
<accession>A0A5J4W001</accession>
<gene>
    <name evidence="1" type="ORF">EZS28_016316</name>
</gene>
<evidence type="ECO:0000313" key="2">
    <source>
        <dbReference type="Proteomes" id="UP000324800"/>
    </source>
</evidence>
<dbReference type="EMBL" id="SNRW01004094">
    <property type="protein sequence ID" value="KAA6388158.1"/>
    <property type="molecule type" value="Genomic_DNA"/>
</dbReference>
<dbReference type="Proteomes" id="UP000324800">
    <property type="component" value="Unassembled WGS sequence"/>
</dbReference>
<sequence length="199" mass="23049">MALTRHVNELLENIDQDKHDIQSSIHKELNFSYNSINLLIGQRGGGKTYNIFRELIKLSQLKSHCYSLETAQARRHEVERSLANGVGHEYTLFIYVTDTNNDQTYQKMKHLIKIPTKIVPYAEINSVLDELIEGKQAYDQVIQHKIGIYLQEESKQNVLNKTGANDFRIKSPHKIVLFDDAMSIFKNKTSPLFKKLFKN</sequence>